<evidence type="ECO:0000256" key="1">
    <source>
        <dbReference type="ARBA" id="ARBA00022729"/>
    </source>
</evidence>
<sequence>MLAASALLGSVSAATDQMKSWGKNIHWVSFREGQRIAREQKKPAMVVIHKSWCRACKALRPRFANSSEIEAMSNDFIMINVEDDDEPRGAEYKPDGAYIPRIIFLGPDGQVMNHVFNNKGNSLYKYYYSDAFSNSDGKVLKDVINKGSMGYKYYYAETRPIVESMKQVLRLTGGGRNPTIKGREL</sequence>
<keyword evidence="1" id="KW-0732">Signal</keyword>
<dbReference type="AlphaFoldDB" id="A0AAE1ARR3"/>
<name>A0AAE1ARR3_9GAST</name>
<evidence type="ECO:0000313" key="3">
    <source>
        <dbReference type="Proteomes" id="UP001283361"/>
    </source>
</evidence>
<dbReference type="Proteomes" id="UP001283361">
    <property type="component" value="Unassembled WGS sequence"/>
</dbReference>
<dbReference type="EMBL" id="JAWDGP010001364">
    <property type="protein sequence ID" value="KAK3792535.1"/>
    <property type="molecule type" value="Genomic_DNA"/>
</dbReference>
<comment type="caution">
    <text evidence="2">The sequence shown here is derived from an EMBL/GenBank/DDBJ whole genome shotgun (WGS) entry which is preliminary data.</text>
</comment>
<reference evidence="2" key="1">
    <citation type="journal article" date="2023" name="G3 (Bethesda)">
        <title>A reference genome for the long-term kleptoplast-retaining sea slug Elysia crispata morphotype clarki.</title>
        <authorList>
            <person name="Eastman K.E."/>
            <person name="Pendleton A.L."/>
            <person name="Shaikh M.A."/>
            <person name="Suttiyut T."/>
            <person name="Ogas R."/>
            <person name="Tomko P."/>
            <person name="Gavelis G."/>
            <person name="Widhalm J.R."/>
            <person name="Wisecaver J.H."/>
        </authorList>
    </citation>
    <scope>NUCLEOTIDE SEQUENCE</scope>
    <source>
        <strain evidence="2">ECLA1</strain>
    </source>
</reference>
<evidence type="ECO:0000313" key="2">
    <source>
        <dbReference type="EMBL" id="KAK3792535.1"/>
    </source>
</evidence>
<dbReference type="GO" id="GO:0005783">
    <property type="term" value="C:endoplasmic reticulum"/>
    <property type="evidence" value="ECO:0007669"/>
    <property type="project" value="TreeGrafter"/>
</dbReference>
<evidence type="ECO:0008006" key="4">
    <source>
        <dbReference type="Google" id="ProtNLM"/>
    </source>
</evidence>
<dbReference type="Gene3D" id="3.40.30.10">
    <property type="entry name" value="Glutaredoxin"/>
    <property type="match status" value="1"/>
</dbReference>
<proteinExistence type="predicted"/>
<dbReference type="Pfam" id="PF13899">
    <property type="entry name" value="Thioredoxin_7"/>
    <property type="match status" value="1"/>
</dbReference>
<dbReference type="InterPro" id="IPR036249">
    <property type="entry name" value="Thioredoxin-like_sf"/>
</dbReference>
<keyword evidence="3" id="KW-1185">Reference proteome</keyword>
<protein>
    <recommendedName>
        <fullName evidence="4">Thioredoxin domain-containing protein 12</fullName>
    </recommendedName>
</protein>
<dbReference type="InterPro" id="IPR051099">
    <property type="entry name" value="AGR/TXD"/>
</dbReference>
<dbReference type="SUPFAM" id="SSF52833">
    <property type="entry name" value="Thioredoxin-like"/>
    <property type="match status" value="1"/>
</dbReference>
<dbReference type="PANTHER" id="PTHR15337:SF11">
    <property type="entry name" value="THIOREDOXIN DOMAIN-CONTAINING PROTEIN"/>
    <property type="match status" value="1"/>
</dbReference>
<organism evidence="2 3">
    <name type="scientific">Elysia crispata</name>
    <name type="common">lettuce slug</name>
    <dbReference type="NCBI Taxonomy" id="231223"/>
    <lineage>
        <taxon>Eukaryota</taxon>
        <taxon>Metazoa</taxon>
        <taxon>Spiralia</taxon>
        <taxon>Lophotrochozoa</taxon>
        <taxon>Mollusca</taxon>
        <taxon>Gastropoda</taxon>
        <taxon>Heterobranchia</taxon>
        <taxon>Euthyneura</taxon>
        <taxon>Panpulmonata</taxon>
        <taxon>Sacoglossa</taxon>
        <taxon>Placobranchoidea</taxon>
        <taxon>Plakobranchidae</taxon>
        <taxon>Elysia</taxon>
    </lineage>
</organism>
<gene>
    <name evidence="2" type="ORF">RRG08_011986</name>
</gene>
<dbReference type="PANTHER" id="PTHR15337">
    <property type="entry name" value="ANTERIOR GRADIENT PROTEIN-RELATED"/>
    <property type="match status" value="1"/>
</dbReference>
<accession>A0AAE1ARR3</accession>